<reference evidence="1 2" key="1">
    <citation type="submission" date="2021-03" db="EMBL/GenBank/DDBJ databases">
        <title>Paenibacillus artemisicola MWE-103 whole genome sequence.</title>
        <authorList>
            <person name="Ham Y.J."/>
        </authorList>
    </citation>
    <scope>NUCLEOTIDE SEQUENCE [LARGE SCALE GENOMIC DNA]</scope>
    <source>
        <strain evidence="1 2">MWE-103</strain>
    </source>
</reference>
<dbReference type="InterPro" id="IPR027417">
    <property type="entry name" value="P-loop_NTPase"/>
</dbReference>
<dbReference type="RefSeq" id="WP_208847858.1">
    <property type="nucleotide sequence ID" value="NZ_JAGGDJ010000006.1"/>
</dbReference>
<dbReference type="Gene3D" id="3.40.50.300">
    <property type="entry name" value="P-loop containing nucleotide triphosphate hydrolases"/>
    <property type="match status" value="1"/>
</dbReference>
<comment type="caution">
    <text evidence="1">The sequence shown here is derived from an EMBL/GenBank/DDBJ whole genome shotgun (WGS) entry which is preliminary data.</text>
</comment>
<keyword evidence="2" id="KW-1185">Reference proteome</keyword>
<evidence type="ECO:0000313" key="2">
    <source>
        <dbReference type="Proteomes" id="UP000670947"/>
    </source>
</evidence>
<proteinExistence type="predicted"/>
<accession>A0ABS3W9F8</accession>
<organism evidence="1 2">
    <name type="scientific">Paenibacillus artemisiicola</name>
    <dbReference type="NCBI Taxonomy" id="1172618"/>
    <lineage>
        <taxon>Bacteria</taxon>
        <taxon>Bacillati</taxon>
        <taxon>Bacillota</taxon>
        <taxon>Bacilli</taxon>
        <taxon>Bacillales</taxon>
        <taxon>Paenibacillaceae</taxon>
        <taxon>Paenibacillus</taxon>
    </lineage>
</organism>
<dbReference type="SUPFAM" id="SSF53795">
    <property type="entry name" value="PEP carboxykinase-like"/>
    <property type="match status" value="1"/>
</dbReference>
<protein>
    <submittedName>
        <fullName evidence="1">Aldolase</fullName>
    </submittedName>
</protein>
<dbReference type="EMBL" id="JAGGDJ010000006">
    <property type="protein sequence ID" value="MBO7744936.1"/>
    <property type="molecule type" value="Genomic_DNA"/>
</dbReference>
<gene>
    <name evidence="1" type="ORF">I8J29_12075</name>
</gene>
<dbReference type="SUPFAM" id="SSF52540">
    <property type="entry name" value="P-loop containing nucleoside triphosphate hydrolases"/>
    <property type="match status" value="1"/>
</dbReference>
<dbReference type="Proteomes" id="UP000670947">
    <property type="component" value="Unassembled WGS sequence"/>
</dbReference>
<name>A0ABS3W9F8_9BACL</name>
<evidence type="ECO:0000313" key="1">
    <source>
        <dbReference type="EMBL" id="MBO7744936.1"/>
    </source>
</evidence>
<sequence>MNVAAQRMRYRAFGLAIASGIDLPELLADADPAGEADVVIRREDLTARWRERAEADDYYAFGDGEFMLRIEGTGIYRVRDGREITVSPEEGATETAIRLYLLGTCMGALLFQRQLLPLHGSAVVIGGRAYAFVGDSGAGKSTLAAALLQRGYPLLTDDVVAVTLTRDRVPYVIPAYPQQKLWQESIDRLGMQDGRYVPLYATKFAIPVAQRFCSDPVPLAGVFELVKTDGDRAELRRLRGLERLPTVRYHTYRQFLISRLGLDHRHFSTSVSVVDRIAMYQLRRPESGFSADELVALVLEAAGEGAGISHG</sequence>